<proteinExistence type="predicted"/>
<accession>A0AAX4HXE2</accession>
<keyword evidence="2" id="KW-1185">Reference proteome</keyword>
<protein>
    <submittedName>
        <fullName evidence="1">Uncharacterized protein</fullName>
    </submittedName>
</protein>
<dbReference type="EMBL" id="CP137305">
    <property type="protein sequence ID" value="WQF75852.1"/>
    <property type="molecule type" value="Genomic_DNA"/>
</dbReference>
<dbReference type="Proteomes" id="UP001322277">
    <property type="component" value="Chromosome 1"/>
</dbReference>
<organism evidence="1 2">
    <name type="scientific">Colletotrichum destructivum</name>
    <dbReference type="NCBI Taxonomy" id="34406"/>
    <lineage>
        <taxon>Eukaryota</taxon>
        <taxon>Fungi</taxon>
        <taxon>Dikarya</taxon>
        <taxon>Ascomycota</taxon>
        <taxon>Pezizomycotina</taxon>
        <taxon>Sordariomycetes</taxon>
        <taxon>Hypocreomycetidae</taxon>
        <taxon>Glomerellales</taxon>
        <taxon>Glomerellaceae</taxon>
        <taxon>Colletotrichum</taxon>
        <taxon>Colletotrichum destructivum species complex</taxon>
    </lineage>
</organism>
<reference evidence="2" key="1">
    <citation type="journal article" date="2023" name="bioRxiv">
        <title>Complete genome of the Medicago anthracnose fungus, Colletotrichum destructivum, reveals a mini-chromosome-like region within a core chromosome.</title>
        <authorList>
            <person name="Lapalu N."/>
            <person name="Simon A."/>
            <person name="Lu A."/>
            <person name="Plaumann P.-L."/>
            <person name="Amselem J."/>
            <person name="Pigne S."/>
            <person name="Auger A."/>
            <person name="Koch C."/>
            <person name="Dallery J.-F."/>
            <person name="O'Connell R.J."/>
        </authorList>
    </citation>
    <scope>NUCLEOTIDE SEQUENCE [LARGE SCALE GENOMIC DNA]</scope>
    <source>
        <strain evidence="2">CBS 520.97</strain>
    </source>
</reference>
<dbReference type="KEGG" id="cdet:87937369"/>
<evidence type="ECO:0000313" key="1">
    <source>
        <dbReference type="EMBL" id="WQF75852.1"/>
    </source>
</evidence>
<dbReference type="AlphaFoldDB" id="A0AAX4HXE2"/>
<dbReference type="GeneID" id="87937369"/>
<evidence type="ECO:0000313" key="2">
    <source>
        <dbReference type="Proteomes" id="UP001322277"/>
    </source>
</evidence>
<gene>
    <name evidence="1" type="ORF">CDEST_00866</name>
</gene>
<dbReference type="RefSeq" id="XP_062773076.1">
    <property type="nucleotide sequence ID" value="XM_062917025.1"/>
</dbReference>
<sequence length="125" mass="14091">MPRCLTIQTKSAVESKAALCRICCTAWLLVPVPGVRDSPLASTNEWDLYRRTGRRSWVHCRLGRSIGWSSSSMCLCVCLLWQTLVDGIVWHSPKRLTGHDWLTRNDWQKPGWQPRGGSVAACVNP</sequence>
<name>A0AAX4HXE2_9PEZI</name>